<dbReference type="Proteomes" id="UP001519325">
    <property type="component" value="Unassembled WGS sequence"/>
</dbReference>
<evidence type="ECO:0000256" key="1">
    <source>
        <dbReference type="ARBA" id="ARBA00023002"/>
    </source>
</evidence>
<dbReference type="Gene3D" id="2.30.110.10">
    <property type="entry name" value="Electron Transport, Fmn-binding Protein, Chain A"/>
    <property type="match status" value="1"/>
</dbReference>
<dbReference type="PANTHER" id="PTHR35176">
    <property type="entry name" value="HEME OXYGENASE HI_0854-RELATED"/>
    <property type="match status" value="1"/>
</dbReference>
<dbReference type="Pfam" id="PF01243">
    <property type="entry name" value="PNPOx_N"/>
    <property type="match status" value="1"/>
</dbReference>
<dbReference type="InterPro" id="IPR019920">
    <property type="entry name" value="F420-binding_dom_put"/>
</dbReference>
<protein>
    <submittedName>
        <fullName evidence="3">PPOX class probable F420-dependent enzyme</fullName>
    </submittedName>
</protein>
<keyword evidence="1" id="KW-0560">Oxidoreductase</keyword>
<dbReference type="InterPro" id="IPR012349">
    <property type="entry name" value="Split_barrel_FMN-bd"/>
</dbReference>
<comment type="caution">
    <text evidence="3">The sequence shown here is derived from an EMBL/GenBank/DDBJ whole genome shotgun (WGS) entry which is preliminary data.</text>
</comment>
<feature type="domain" description="Pyridoxamine 5'-phosphate oxidase N-terminal" evidence="2">
    <location>
        <begin position="17"/>
        <end position="103"/>
    </location>
</feature>
<dbReference type="InterPro" id="IPR052019">
    <property type="entry name" value="F420H2_bilvrd_red/Heme_oxyg"/>
</dbReference>
<keyword evidence="4" id="KW-1185">Reference proteome</keyword>
<dbReference type="NCBIfam" id="TIGR03618">
    <property type="entry name" value="Rv1155_F420"/>
    <property type="match status" value="1"/>
</dbReference>
<accession>A0ABS4Q8X5</accession>
<dbReference type="PANTHER" id="PTHR35176:SF2">
    <property type="entry name" value="F420H(2)-DEPENDENT REDUCTASE RV1155"/>
    <property type="match status" value="1"/>
</dbReference>
<gene>
    <name evidence="3" type="ORF">BJ987_001023</name>
</gene>
<name>A0ABS4Q8X5_9NOCA</name>
<sequence length="140" mass="14857">MRLDDSARQLIGAGADATLVTINADGSPQVSVVWVALRETPDGDELVTAHLGEYLKVRNVRRDSRVAVTILSPEPGEVMRPYLAIKGTARVVEGGAPELLTELARTLASPGVDFPPADAPPGLLTRIRIDRVGGIGPWAK</sequence>
<proteinExistence type="predicted"/>
<organism evidence="3 4">
    <name type="scientific">Nocardia goodfellowii</name>
    <dbReference type="NCBI Taxonomy" id="882446"/>
    <lineage>
        <taxon>Bacteria</taxon>
        <taxon>Bacillati</taxon>
        <taxon>Actinomycetota</taxon>
        <taxon>Actinomycetes</taxon>
        <taxon>Mycobacteriales</taxon>
        <taxon>Nocardiaceae</taxon>
        <taxon>Nocardia</taxon>
    </lineage>
</organism>
<dbReference type="RefSeq" id="WP_209885151.1">
    <property type="nucleotide sequence ID" value="NZ_JAGGMR010000001.1"/>
</dbReference>
<evidence type="ECO:0000313" key="4">
    <source>
        <dbReference type="Proteomes" id="UP001519325"/>
    </source>
</evidence>
<evidence type="ECO:0000313" key="3">
    <source>
        <dbReference type="EMBL" id="MBP2188122.1"/>
    </source>
</evidence>
<dbReference type="SUPFAM" id="SSF50475">
    <property type="entry name" value="FMN-binding split barrel"/>
    <property type="match status" value="1"/>
</dbReference>
<evidence type="ECO:0000259" key="2">
    <source>
        <dbReference type="Pfam" id="PF01243"/>
    </source>
</evidence>
<dbReference type="EMBL" id="JAGGMR010000001">
    <property type="protein sequence ID" value="MBP2188122.1"/>
    <property type="molecule type" value="Genomic_DNA"/>
</dbReference>
<dbReference type="InterPro" id="IPR011576">
    <property type="entry name" value="Pyridox_Oxase_N"/>
</dbReference>
<reference evidence="3 4" key="1">
    <citation type="submission" date="2021-03" db="EMBL/GenBank/DDBJ databases">
        <title>Sequencing the genomes of 1000 actinobacteria strains.</title>
        <authorList>
            <person name="Klenk H.-P."/>
        </authorList>
    </citation>
    <scope>NUCLEOTIDE SEQUENCE [LARGE SCALE GENOMIC DNA]</scope>
    <source>
        <strain evidence="3 4">DSM 45516</strain>
    </source>
</reference>